<dbReference type="InterPro" id="IPR036513">
    <property type="entry name" value="STAS_dom_sf"/>
</dbReference>
<dbReference type="GO" id="GO:0043856">
    <property type="term" value="F:anti-sigma factor antagonist activity"/>
    <property type="evidence" value="ECO:0007669"/>
    <property type="project" value="InterPro"/>
</dbReference>
<dbReference type="Proteomes" id="UP000316639">
    <property type="component" value="Unassembled WGS sequence"/>
</dbReference>
<evidence type="ECO:0000256" key="2">
    <source>
        <dbReference type="RuleBase" id="RU003749"/>
    </source>
</evidence>
<dbReference type="OrthoDB" id="9793697at2"/>
<evidence type="ECO:0000313" key="6">
    <source>
        <dbReference type="Proteomes" id="UP000316639"/>
    </source>
</evidence>
<dbReference type="PANTHER" id="PTHR33495:SF2">
    <property type="entry name" value="ANTI-SIGMA FACTOR ANTAGONIST TM_1081-RELATED"/>
    <property type="match status" value="1"/>
</dbReference>
<keyword evidence="3" id="KW-0812">Transmembrane</keyword>
<dbReference type="Gene3D" id="3.30.750.24">
    <property type="entry name" value="STAS domain"/>
    <property type="match status" value="1"/>
</dbReference>
<dbReference type="AlphaFoldDB" id="A0A563EHI6"/>
<sequence length="108" mass="11589">MGLWVGSEVFNGWRVVAVVGELDFDTVPMLATRLEEDVTGGWAVLDLGGVTFMTSAGLALLLEWHRRLAEKGGALRIAAPQAQVLRLFALADVVHVLDVRGTTQEACG</sequence>
<dbReference type="NCBIfam" id="TIGR00377">
    <property type="entry name" value="ant_ant_sig"/>
    <property type="match status" value="1"/>
</dbReference>
<dbReference type="CDD" id="cd07043">
    <property type="entry name" value="STAS_anti-anti-sigma_factors"/>
    <property type="match status" value="1"/>
</dbReference>
<dbReference type="PROSITE" id="PS50801">
    <property type="entry name" value="STAS"/>
    <property type="match status" value="1"/>
</dbReference>
<evidence type="ECO:0000256" key="3">
    <source>
        <dbReference type="SAM" id="Phobius"/>
    </source>
</evidence>
<dbReference type="InterPro" id="IPR058548">
    <property type="entry name" value="MlaB-like_STAS"/>
</dbReference>
<feature type="domain" description="STAS" evidence="4">
    <location>
        <begin position="3"/>
        <end position="108"/>
    </location>
</feature>
<dbReference type="EMBL" id="VOBR01000036">
    <property type="protein sequence ID" value="TWP46084.1"/>
    <property type="molecule type" value="Genomic_DNA"/>
</dbReference>
<dbReference type="InterPro" id="IPR003658">
    <property type="entry name" value="Anti-sigma_ant"/>
</dbReference>
<keyword evidence="3" id="KW-1133">Transmembrane helix</keyword>
<gene>
    <name evidence="5" type="ORF">FKR81_37235</name>
</gene>
<name>A0A563EHI6_9PSEU</name>
<dbReference type="SUPFAM" id="SSF52091">
    <property type="entry name" value="SpoIIaa-like"/>
    <property type="match status" value="1"/>
</dbReference>
<reference evidence="5 6" key="1">
    <citation type="submission" date="2019-07" db="EMBL/GenBank/DDBJ databases">
        <title>Lentzea xizangensis sp. nov., isolated from Qinghai-Tibetan Plateau Soils.</title>
        <authorList>
            <person name="Huang J."/>
        </authorList>
    </citation>
    <scope>NUCLEOTIDE SEQUENCE [LARGE SCALE GENOMIC DNA]</scope>
    <source>
        <strain evidence="5 6">FXJ1.1311</strain>
    </source>
</reference>
<keyword evidence="6" id="KW-1185">Reference proteome</keyword>
<evidence type="ECO:0000256" key="1">
    <source>
        <dbReference type="ARBA" id="ARBA00009013"/>
    </source>
</evidence>
<comment type="caution">
    <text evidence="5">The sequence shown here is derived from an EMBL/GenBank/DDBJ whole genome shotgun (WGS) entry which is preliminary data.</text>
</comment>
<proteinExistence type="inferred from homology"/>
<accession>A0A563EHI6</accession>
<dbReference type="Pfam" id="PF13466">
    <property type="entry name" value="STAS_2"/>
    <property type="match status" value="1"/>
</dbReference>
<dbReference type="InterPro" id="IPR002645">
    <property type="entry name" value="STAS_dom"/>
</dbReference>
<evidence type="ECO:0000259" key="4">
    <source>
        <dbReference type="PROSITE" id="PS50801"/>
    </source>
</evidence>
<comment type="similarity">
    <text evidence="1 2">Belongs to the anti-sigma-factor antagonist family.</text>
</comment>
<keyword evidence="3" id="KW-0472">Membrane</keyword>
<dbReference type="PANTHER" id="PTHR33495">
    <property type="entry name" value="ANTI-SIGMA FACTOR ANTAGONIST TM_1081-RELATED-RELATED"/>
    <property type="match status" value="1"/>
</dbReference>
<evidence type="ECO:0000313" key="5">
    <source>
        <dbReference type="EMBL" id="TWP46084.1"/>
    </source>
</evidence>
<feature type="transmembrane region" description="Helical" evidence="3">
    <location>
        <begin position="42"/>
        <end position="62"/>
    </location>
</feature>
<organism evidence="5 6">
    <name type="scientific">Lentzea tibetensis</name>
    <dbReference type="NCBI Taxonomy" id="2591470"/>
    <lineage>
        <taxon>Bacteria</taxon>
        <taxon>Bacillati</taxon>
        <taxon>Actinomycetota</taxon>
        <taxon>Actinomycetes</taxon>
        <taxon>Pseudonocardiales</taxon>
        <taxon>Pseudonocardiaceae</taxon>
        <taxon>Lentzea</taxon>
    </lineage>
</organism>
<protein>
    <recommendedName>
        <fullName evidence="2">Anti-sigma factor antagonist</fullName>
    </recommendedName>
</protein>